<evidence type="ECO:0000313" key="4">
    <source>
        <dbReference type="EMBL" id="NMH78162.1"/>
    </source>
</evidence>
<dbReference type="SUPFAM" id="SSF51735">
    <property type="entry name" value="NAD(P)-binding Rossmann-fold domains"/>
    <property type="match status" value="1"/>
</dbReference>
<accession>A0ABX1RCQ5</accession>
<dbReference type="InterPro" id="IPR002347">
    <property type="entry name" value="SDR_fam"/>
</dbReference>
<proteinExistence type="inferred from homology"/>
<dbReference type="PANTHER" id="PTHR44196">
    <property type="entry name" value="DEHYDROGENASE/REDUCTASE SDR FAMILY MEMBER 7B"/>
    <property type="match status" value="1"/>
</dbReference>
<dbReference type="InterPro" id="IPR057326">
    <property type="entry name" value="KR_dom"/>
</dbReference>
<protein>
    <submittedName>
        <fullName evidence="4">SDR family NAD(P)-dependent oxidoreductase</fullName>
    </submittedName>
</protein>
<comment type="similarity">
    <text evidence="1">Belongs to the short-chain dehydrogenases/reductases (SDR) family.</text>
</comment>
<dbReference type="PROSITE" id="PS00061">
    <property type="entry name" value="ADH_SHORT"/>
    <property type="match status" value="1"/>
</dbReference>
<dbReference type="EMBL" id="JAAXKY010000037">
    <property type="protein sequence ID" value="NMH78162.1"/>
    <property type="molecule type" value="Genomic_DNA"/>
</dbReference>
<keyword evidence="5" id="KW-1185">Reference proteome</keyword>
<dbReference type="Gene3D" id="3.40.50.720">
    <property type="entry name" value="NAD(P)-binding Rossmann-like Domain"/>
    <property type="match status" value="1"/>
</dbReference>
<comment type="caution">
    <text evidence="4">The sequence shown here is derived from an EMBL/GenBank/DDBJ whole genome shotgun (WGS) entry which is preliminary data.</text>
</comment>
<name>A0ABX1RCQ5_9PSEU</name>
<dbReference type="NCBIfam" id="NF005495">
    <property type="entry name" value="PRK07109.1"/>
    <property type="match status" value="1"/>
</dbReference>
<evidence type="ECO:0000313" key="5">
    <source>
        <dbReference type="Proteomes" id="UP001296706"/>
    </source>
</evidence>
<evidence type="ECO:0000256" key="2">
    <source>
        <dbReference type="ARBA" id="ARBA00023002"/>
    </source>
</evidence>
<dbReference type="RefSeq" id="WP_169396233.1">
    <property type="nucleotide sequence ID" value="NZ_BAAAJH010000001.1"/>
</dbReference>
<sequence length="333" mass="34593">MPRPVSDQVVVIVGASSGIGRASALAFAARGAKVVCAARGVSALESLVEQITSAGGTAVAVPTDIAEPEAVRALAAAAEERFGRIDTWVTTAAVGVWGRVEDISSEEFDRVMRVNVLGHVHGMHAALPALRRAGGGGIIGVSSLEGVRSVPMQSPYAASKWAVRALYDTLRMELAAEGAPIAVTTILPAAIDTPFFEHSRSKVGAMPKPPPPVYAPEIVADTIVHAAEHPRREVAVGGVAVGFVAGQRLSPALLDAVMSIPRLGVEEMTADRPDNGTDNLDAPLDEPGQVHGSYSGQVLRRSVVTDLLKHVPRPGDLLTGALSTIRRARSGTG</sequence>
<organism evidence="4 5">
    <name type="scientific">Pseudonocardia xinjiangensis</name>
    <dbReference type="NCBI Taxonomy" id="75289"/>
    <lineage>
        <taxon>Bacteria</taxon>
        <taxon>Bacillati</taxon>
        <taxon>Actinomycetota</taxon>
        <taxon>Actinomycetes</taxon>
        <taxon>Pseudonocardiales</taxon>
        <taxon>Pseudonocardiaceae</taxon>
        <taxon>Pseudonocardia</taxon>
    </lineage>
</organism>
<dbReference type="Proteomes" id="UP001296706">
    <property type="component" value="Unassembled WGS sequence"/>
</dbReference>
<gene>
    <name evidence="4" type="ORF">HF577_13840</name>
</gene>
<evidence type="ECO:0000259" key="3">
    <source>
        <dbReference type="SMART" id="SM00822"/>
    </source>
</evidence>
<dbReference type="InterPro" id="IPR020904">
    <property type="entry name" value="Sc_DH/Rdtase_CS"/>
</dbReference>
<dbReference type="Pfam" id="PF00106">
    <property type="entry name" value="adh_short"/>
    <property type="match status" value="1"/>
</dbReference>
<reference evidence="4 5" key="1">
    <citation type="submission" date="2020-04" db="EMBL/GenBank/DDBJ databases">
        <authorList>
            <person name="Klaysubun C."/>
            <person name="Duangmal K."/>
            <person name="Lipun K."/>
        </authorList>
    </citation>
    <scope>NUCLEOTIDE SEQUENCE [LARGE SCALE GENOMIC DNA]</scope>
    <source>
        <strain evidence="4 5">JCM 11839</strain>
    </source>
</reference>
<keyword evidence="2" id="KW-0560">Oxidoreductase</keyword>
<dbReference type="InterPro" id="IPR036291">
    <property type="entry name" value="NAD(P)-bd_dom_sf"/>
</dbReference>
<dbReference type="SMART" id="SM00822">
    <property type="entry name" value="PKS_KR"/>
    <property type="match status" value="1"/>
</dbReference>
<feature type="domain" description="Ketoreductase" evidence="3">
    <location>
        <begin position="8"/>
        <end position="194"/>
    </location>
</feature>
<dbReference type="PANTHER" id="PTHR44196:SF1">
    <property type="entry name" value="DEHYDROGENASE_REDUCTASE SDR FAMILY MEMBER 7B"/>
    <property type="match status" value="1"/>
</dbReference>
<dbReference type="PRINTS" id="PR00081">
    <property type="entry name" value="GDHRDH"/>
</dbReference>
<evidence type="ECO:0000256" key="1">
    <source>
        <dbReference type="ARBA" id="ARBA00006484"/>
    </source>
</evidence>